<proteinExistence type="predicted"/>
<protein>
    <recommendedName>
        <fullName evidence="5">Transmembrane protein</fullName>
    </recommendedName>
</protein>
<evidence type="ECO:0000313" key="4">
    <source>
        <dbReference type="Proteomes" id="UP001430647"/>
    </source>
</evidence>
<evidence type="ECO:0008006" key="5">
    <source>
        <dbReference type="Google" id="ProtNLM"/>
    </source>
</evidence>
<dbReference type="RefSeq" id="WP_242160068.1">
    <property type="nucleotide sequence ID" value="NZ_CP131914.1"/>
</dbReference>
<dbReference type="KEGG" id="xin:Q7W82_19990"/>
<gene>
    <name evidence="2" type="ORF">L3V74_11080</name>
    <name evidence="3" type="ORF">Q7W82_19990</name>
</gene>
<keyword evidence="1" id="KW-1133">Transmembrane helix</keyword>
<feature type="transmembrane region" description="Helical" evidence="1">
    <location>
        <begin position="51"/>
        <end position="80"/>
    </location>
</feature>
<dbReference type="EMBL" id="JAKJPQ010000008">
    <property type="protein sequence ID" value="MCI2262085.1"/>
    <property type="molecule type" value="Genomic_DNA"/>
</dbReference>
<dbReference type="AlphaFoldDB" id="A0AAU8I5S0"/>
<reference evidence="3" key="3">
    <citation type="submission" date="2023-08" db="EMBL/GenBank/DDBJ databases">
        <title>Complete genome sequence of Xanthomonas indica.</title>
        <authorList>
            <person name="Patil P.B."/>
            <person name="Rana R."/>
        </authorList>
    </citation>
    <scope>NUCLEOTIDE SEQUENCE</scope>
    <source>
        <strain evidence="3">PPL560</strain>
    </source>
</reference>
<keyword evidence="1" id="KW-0812">Transmembrane</keyword>
<feature type="transmembrane region" description="Helical" evidence="1">
    <location>
        <begin position="12"/>
        <end position="39"/>
    </location>
</feature>
<dbReference type="Proteomes" id="UP001430647">
    <property type="component" value="Unassembled WGS sequence"/>
</dbReference>
<evidence type="ECO:0000256" key="1">
    <source>
        <dbReference type="SAM" id="Phobius"/>
    </source>
</evidence>
<dbReference type="EMBL" id="CP131914">
    <property type="protein sequence ID" value="XCI80501.1"/>
    <property type="molecule type" value="Genomic_DNA"/>
</dbReference>
<reference evidence="2" key="2">
    <citation type="submission" date="2022-01" db="EMBL/GenBank/DDBJ databases">
        <authorList>
            <person name="Rana R."/>
            <person name="Patil P.B."/>
        </authorList>
    </citation>
    <scope>NUCLEOTIDE SEQUENCE</scope>
    <source>
        <strain evidence="2">PPL560</strain>
    </source>
</reference>
<keyword evidence="1" id="KW-0472">Membrane</keyword>
<accession>A0AAU8I5S0</accession>
<sequence>MIAIALTTIGIGFVIGVLFGARHLFWIVPAALACLFVWVRRAGAEAHNPEHAGWIFGLTLIALPVLGALASVGWLAGYLLRLQILRRIESR</sequence>
<keyword evidence="4" id="KW-1185">Reference proteome</keyword>
<name>A0AAU8I5S0_9XANT</name>
<evidence type="ECO:0000313" key="3">
    <source>
        <dbReference type="EMBL" id="XCI80501.1"/>
    </source>
</evidence>
<reference evidence="2 4" key="1">
    <citation type="journal article" date="2022" name="Curr. Microbiol.">
        <title>Xanthomonas indica sp. nov., a Novel Member of Non-Pathogenic Xanthomonas Community from Healthy Rice Seeds.</title>
        <authorList>
            <person name="Rana R."/>
            <person name="Madhavan V.N."/>
            <person name="Saroha T."/>
            <person name="Bansal K."/>
            <person name="Kaur A."/>
            <person name="Sonti R.V."/>
            <person name="Patel H.K."/>
            <person name="Patil P.B."/>
        </authorList>
    </citation>
    <scope>NUCLEOTIDE SEQUENCE [LARGE SCALE GENOMIC DNA]</scope>
    <source>
        <strain evidence="2 4">PPL560</strain>
    </source>
</reference>
<evidence type="ECO:0000313" key="2">
    <source>
        <dbReference type="EMBL" id="MCI2262085.1"/>
    </source>
</evidence>
<organism evidence="3">
    <name type="scientific">Xanthomonas indica</name>
    <dbReference type="NCBI Taxonomy" id="2912242"/>
    <lineage>
        <taxon>Bacteria</taxon>
        <taxon>Pseudomonadati</taxon>
        <taxon>Pseudomonadota</taxon>
        <taxon>Gammaproteobacteria</taxon>
        <taxon>Lysobacterales</taxon>
        <taxon>Lysobacteraceae</taxon>
        <taxon>Xanthomonas</taxon>
    </lineage>
</organism>